<protein>
    <submittedName>
        <fullName evidence="2">Uncharacterized protein</fullName>
    </submittedName>
</protein>
<accession>A0A2U3MWU3</accession>
<feature type="signal peptide" evidence="1">
    <location>
        <begin position="1"/>
        <end position="18"/>
    </location>
</feature>
<keyword evidence="3" id="KW-1185">Reference proteome</keyword>
<evidence type="ECO:0000256" key="1">
    <source>
        <dbReference type="SAM" id="SignalP"/>
    </source>
</evidence>
<evidence type="ECO:0000313" key="3">
    <source>
        <dbReference type="Proteomes" id="UP000245974"/>
    </source>
</evidence>
<keyword evidence="1" id="KW-0732">Signal</keyword>
<dbReference type="RefSeq" id="WP_146196625.1">
    <property type="nucleotide sequence ID" value="NZ_OOGT01000033.1"/>
</dbReference>
<dbReference type="Proteomes" id="UP000245974">
    <property type="component" value="Unassembled WGS sequence"/>
</dbReference>
<organism evidence="2 3">
    <name type="scientific">Acinetobacter stercoris</name>
    <dbReference type="NCBI Taxonomy" id="2126983"/>
    <lineage>
        <taxon>Bacteria</taxon>
        <taxon>Pseudomonadati</taxon>
        <taxon>Pseudomonadota</taxon>
        <taxon>Gammaproteobacteria</taxon>
        <taxon>Moraxellales</taxon>
        <taxon>Moraxellaceae</taxon>
        <taxon>Acinetobacter</taxon>
    </lineage>
</organism>
<dbReference type="InParanoid" id="A0A2U3MWU3"/>
<dbReference type="EMBL" id="OOGT01000033">
    <property type="protein sequence ID" value="SPL69902.1"/>
    <property type="molecule type" value="Genomic_DNA"/>
</dbReference>
<name>A0A2U3MWU3_9GAMM</name>
<evidence type="ECO:0000313" key="2">
    <source>
        <dbReference type="EMBL" id="SPL69902.1"/>
    </source>
</evidence>
<sequence length="125" mass="14611">MVKIRLLMILLISQTVFANDIDNLKYEIDFDKSMDFSKKVASGNNITLNDFLKSGDLKRNQLAKSYFDRNRIKQADPRLVLDKKCEKRTTFDDYRLETNIRYGVVMKQPVDPGGQYLPLIVCKNW</sequence>
<feature type="chain" id="PRO_5015558016" evidence="1">
    <location>
        <begin position="19"/>
        <end position="125"/>
    </location>
</feature>
<dbReference type="OrthoDB" id="9947011at2"/>
<gene>
    <name evidence="2" type="ORF">KPC_1080</name>
</gene>
<proteinExistence type="predicted"/>
<dbReference type="AlphaFoldDB" id="A0A2U3MWU3"/>
<reference evidence="3" key="1">
    <citation type="submission" date="2018-03" db="EMBL/GenBank/DDBJ databases">
        <authorList>
            <person name="Blom J."/>
        </authorList>
    </citation>
    <scope>NUCLEOTIDE SEQUENCE [LARGE SCALE GENOMIC DNA]</scope>
    <source>
        <strain evidence="3">KPC-SM-21</strain>
    </source>
</reference>